<dbReference type="Pfam" id="PF23152">
    <property type="entry name" value="GDH_2nd"/>
    <property type="match status" value="1"/>
</dbReference>
<evidence type="ECO:0000313" key="6">
    <source>
        <dbReference type="EMBL" id="WFC94053.1"/>
    </source>
</evidence>
<dbReference type="GO" id="GO:0006538">
    <property type="term" value="P:L-glutamate catabolic process"/>
    <property type="evidence" value="ECO:0007669"/>
    <property type="project" value="UniProtKB-UniRule"/>
</dbReference>
<dbReference type="InterPro" id="IPR046346">
    <property type="entry name" value="Aminoacid_DH-like_N_sf"/>
</dbReference>
<dbReference type="SUPFAM" id="SSF53223">
    <property type="entry name" value="Aminoacid dehydrogenase-like, N-terminal domain"/>
    <property type="match status" value="1"/>
</dbReference>
<evidence type="ECO:0000313" key="7">
    <source>
        <dbReference type="Proteomes" id="UP001216638"/>
    </source>
</evidence>
<keyword evidence="3 4" id="KW-0520">NAD</keyword>
<dbReference type="SUPFAM" id="SSF51735">
    <property type="entry name" value="NAD(P)-binding Rossmann-fold domains"/>
    <property type="match status" value="1"/>
</dbReference>
<evidence type="ECO:0000256" key="3">
    <source>
        <dbReference type="ARBA" id="ARBA00023027"/>
    </source>
</evidence>
<evidence type="ECO:0000256" key="2">
    <source>
        <dbReference type="ARBA" id="ARBA00023002"/>
    </source>
</evidence>
<keyword evidence="7" id="KW-1185">Reference proteome</keyword>
<evidence type="ECO:0000256" key="1">
    <source>
        <dbReference type="ARBA" id="ARBA00006382"/>
    </source>
</evidence>
<dbReference type="PANTHER" id="PTHR11606:SF24">
    <property type="entry name" value="NAD-SPECIFIC GLUTAMATE DEHYDROGENASE"/>
    <property type="match status" value="1"/>
</dbReference>
<dbReference type="InterPro" id="IPR016210">
    <property type="entry name" value="NAD-GDH_euk"/>
</dbReference>
<dbReference type="PANTHER" id="PTHR11606">
    <property type="entry name" value="GLUTAMATE DEHYDROGENASE"/>
    <property type="match status" value="1"/>
</dbReference>
<dbReference type="Pfam" id="PF00208">
    <property type="entry name" value="ELFV_dehydrog"/>
    <property type="match status" value="1"/>
</dbReference>
<dbReference type="Gene3D" id="3.40.50.720">
    <property type="entry name" value="NAD(P)-binding Rossmann-like Domain"/>
    <property type="match status" value="1"/>
</dbReference>
<dbReference type="InterPro" id="IPR055480">
    <property type="entry name" value="NAD-GDH_N"/>
</dbReference>
<evidence type="ECO:0000259" key="5">
    <source>
        <dbReference type="SMART" id="SM00839"/>
    </source>
</evidence>
<sequence length="983" mass="111417">MTPDDHKLENNIGYSTTVYPDKQSQAVQVQEILEENGFIPPDLVPSEVAWFYEKLGIDDTYFAMETPETIASNILSLYGAKITEYTQNTGSLNVDLQKRSEDGAVFIHSSQAGMSHGKQGPQWERTIDEEYLNPSNVEKAYRLETYRSTGMAAANSPEHLRCYFLRRCNFVEPIPRRDSPEYHQIRAVSDKTFLSKVSEHTLQIYQGVMNEALRRQGPVMEMYEVVGTQERRIVIGYRMGTTSNFFSALSHLYHYYGLYSSRKYVEQFSNDVTIISIYLNPLPNSNAPPIENSILQVLKEVSLIYVLPDNPFFMTGDVRTTHAVQEATYAYVGWLFAQHFCNRLGSAYEALRKILDESDSHQAAVLNDIKLRLREETFTRQSIFEVIQNYPQLVRLLYVHFAHIHYPGRQEQDLMPTLSRQRLTRETLLDDEQLRDVIIKSVSNSHERHVFFALLSFNSEYPLKPYGIIFVVGAEFRGFHVRFADVARGGIRIIQSRNRENYSINQRTLFDENYGLARTQNLKNKDIPEGGSKGVILPDIGVNARLVFEKYVDAILDLLIKGVTPGVKEQIVDLYGKEEILFFGPDEGTAGFMDWGAEHARARGASWWKSFTTGKSAATLGGIPHDKFGMTSLSIRQYVLGIYEKHKLKEEEVTKVQTGGPDGDLGSNEILLSSDKTVSIIDGSGVAHDPKGLNREELRRLAHARQTIAHFDTSKLSPEGYLVLVDDRNVRLPSGEVVPDGVAFRNRAHLHYSADLFVPCGGRPDSVQIGNVKDMCDEEGKCHYKYIVEGANLFLSRQARLELEKRGVVLYPDASANKGGVTSSSLEVLVGLALSDQEYIQNMLFHDDKPTPFYMDYVRDIQKIIVRNARSEFGAIWREHEETGKYRSVISTELSSTLIRLSEEIITTNLYDQEKLREAVLLRVFPESLVAKIGVKEAIRHVPDAYLRSAFAAMVAASFIYAKGPRASHVDFYNHIEHLLQSA</sequence>
<keyword evidence="2 4" id="KW-0560">Oxidoreductase</keyword>
<name>A0AAF0IRL4_9BASI</name>
<dbReference type="InterPro" id="IPR006096">
    <property type="entry name" value="Glu/Leu/Phe/Val/Trp_DH_C"/>
</dbReference>
<comment type="function">
    <text evidence="4">NAD(+)-dependent glutamate dehydrogenase which degrades glutamate to ammonia and alpha-ketoglutarate.</text>
</comment>
<dbReference type="EC" id="1.4.1.2" evidence="4"/>
<dbReference type="Proteomes" id="UP001216638">
    <property type="component" value="Chromosome 1"/>
</dbReference>
<comment type="catalytic activity">
    <reaction evidence="4">
        <text>L-glutamate + NAD(+) + H2O = 2-oxoglutarate + NH4(+) + NADH + H(+)</text>
        <dbReference type="Rhea" id="RHEA:15133"/>
        <dbReference type="ChEBI" id="CHEBI:15377"/>
        <dbReference type="ChEBI" id="CHEBI:15378"/>
        <dbReference type="ChEBI" id="CHEBI:16810"/>
        <dbReference type="ChEBI" id="CHEBI:28938"/>
        <dbReference type="ChEBI" id="CHEBI:29985"/>
        <dbReference type="ChEBI" id="CHEBI:57540"/>
        <dbReference type="ChEBI" id="CHEBI:57945"/>
        <dbReference type="EC" id="1.4.1.2"/>
    </reaction>
</comment>
<feature type="domain" description="Glutamate/phenylalanine/leucine/valine/L-tryptophan dehydrogenase C-terminal" evidence="5">
    <location>
        <begin position="622"/>
        <end position="884"/>
    </location>
</feature>
<protein>
    <recommendedName>
        <fullName evidence="4">NAD-specific glutamate dehydrogenase</fullName>
        <ecNumber evidence="4">1.4.1.2</ecNumber>
    </recommendedName>
</protein>
<dbReference type="Pfam" id="PF23147">
    <property type="entry name" value="GDH2_N"/>
    <property type="match status" value="1"/>
</dbReference>
<accession>A0AAF0IRL4</accession>
<dbReference type="GO" id="GO:0005739">
    <property type="term" value="C:mitochondrion"/>
    <property type="evidence" value="ECO:0007669"/>
    <property type="project" value="UniProtKB-UniRule"/>
</dbReference>
<reference evidence="6" key="1">
    <citation type="submission" date="2023-03" db="EMBL/GenBank/DDBJ databases">
        <title>Mating type loci evolution in Malassezia.</title>
        <authorList>
            <person name="Coelho M.A."/>
        </authorList>
    </citation>
    <scope>NUCLEOTIDE SEQUENCE</scope>
    <source>
        <strain evidence="6">CBS 14135</strain>
    </source>
</reference>
<proteinExistence type="inferred from homology"/>
<dbReference type="InterPro" id="IPR036291">
    <property type="entry name" value="NAD(P)-bd_dom_sf"/>
</dbReference>
<dbReference type="InterPro" id="IPR056365">
    <property type="entry name" value="NAD-GDH_2nd"/>
</dbReference>
<evidence type="ECO:0000256" key="4">
    <source>
        <dbReference type="PIRNR" id="PIRNR000184"/>
    </source>
</evidence>
<dbReference type="SMART" id="SM00839">
    <property type="entry name" value="ELFV_dehydrog"/>
    <property type="match status" value="1"/>
</dbReference>
<dbReference type="AlphaFoldDB" id="A0AAF0IRL4"/>
<dbReference type="PIRSF" id="PIRSF000184">
    <property type="entry name" value="GDH_NAD"/>
    <property type="match status" value="1"/>
</dbReference>
<gene>
    <name evidence="6" type="primary">GDH2</name>
    <name evidence="6" type="ORF">MBRA1_000681</name>
</gene>
<organism evidence="6 7">
    <name type="scientific">Malassezia brasiliensis</name>
    <dbReference type="NCBI Taxonomy" id="1821822"/>
    <lineage>
        <taxon>Eukaryota</taxon>
        <taxon>Fungi</taxon>
        <taxon>Dikarya</taxon>
        <taxon>Basidiomycota</taxon>
        <taxon>Ustilaginomycotina</taxon>
        <taxon>Malasseziomycetes</taxon>
        <taxon>Malasseziales</taxon>
        <taxon>Malasseziaceae</taxon>
        <taxon>Malassezia</taxon>
    </lineage>
</organism>
<comment type="similarity">
    <text evidence="1 4">Belongs to the Glu/Leu/Phe/Val dehydrogenases family.</text>
</comment>
<dbReference type="GO" id="GO:0004352">
    <property type="term" value="F:glutamate dehydrogenase (NAD+) activity"/>
    <property type="evidence" value="ECO:0007669"/>
    <property type="project" value="UniProtKB-UniRule"/>
</dbReference>
<dbReference type="EMBL" id="CP119951">
    <property type="protein sequence ID" value="WFC94053.1"/>
    <property type="molecule type" value="Genomic_DNA"/>
</dbReference>